<evidence type="ECO:0000313" key="3">
    <source>
        <dbReference type="Proteomes" id="UP001303889"/>
    </source>
</evidence>
<sequence length="112" mass="12083">MSDHASDTAGWIGWLAELCSNPHEYHFIIRVMCSFFITLALAPIVPIAGLIVYDLTLWFWRLAAANWRARGTPAAIDLAADLPKPLDGAASLNASRQARPAADLLGSIPLNG</sequence>
<gene>
    <name evidence="2" type="ORF">C8A05DRAFT_15391</name>
</gene>
<dbReference type="Proteomes" id="UP001303889">
    <property type="component" value="Unassembled WGS sequence"/>
</dbReference>
<evidence type="ECO:0000256" key="1">
    <source>
        <dbReference type="SAM" id="Phobius"/>
    </source>
</evidence>
<keyword evidence="1" id="KW-1133">Transmembrane helix</keyword>
<keyword evidence="1" id="KW-0472">Membrane</keyword>
<organism evidence="2 3">
    <name type="scientific">Staphylotrichum tortipilum</name>
    <dbReference type="NCBI Taxonomy" id="2831512"/>
    <lineage>
        <taxon>Eukaryota</taxon>
        <taxon>Fungi</taxon>
        <taxon>Dikarya</taxon>
        <taxon>Ascomycota</taxon>
        <taxon>Pezizomycotina</taxon>
        <taxon>Sordariomycetes</taxon>
        <taxon>Sordariomycetidae</taxon>
        <taxon>Sordariales</taxon>
        <taxon>Chaetomiaceae</taxon>
        <taxon>Staphylotrichum</taxon>
    </lineage>
</organism>
<name>A0AAN6RTU6_9PEZI</name>
<dbReference type="EMBL" id="MU855501">
    <property type="protein sequence ID" value="KAK3902554.1"/>
    <property type="molecule type" value="Genomic_DNA"/>
</dbReference>
<keyword evidence="1" id="KW-0812">Transmembrane</keyword>
<comment type="caution">
    <text evidence="2">The sequence shown here is derived from an EMBL/GenBank/DDBJ whole genome shotgun (WGS) entry which is preliminary data.</text>
</comment>
<reference evidence="2" key="2">
    <citation type="submission" date="2023-05" db="EMBL/GenBank/DDBJ databases">
        <authorList>
            <consortium name="Lawrence Berkeley National Laboratory"/>
            <person name="Steindorff A."/>
            <person name="Hensen N."/>
            <person name="Bonometti L."/>
            <person name="Westerberg I."/>
            <person name="Brannstrom I.O."/>
            <person name="Guillou S."/>
            <person name="Cros-Aarteil S."/>
            <person name="Calhoun S."/>
            <person name="Haridas S."/>
            <person name="Kuo A."/>
            <person name="Mondo S."/>
            <person name="Pangilinan J."/>
            <person name="Riley R."/>
            <person name="Labutti K."/>
            <person name="Andreopoulos B."/>
            <person name="Lipzen A."/>
            <person name="Chen C."/>
            <person name="Yanf M."/>
            <person name="Daum C."/>
            <person name="Ng V."/>
            <person name="Clum A."/>
            <person name="Ohm R."/>
            <person name="Martin F."/>
            <person name="Silar P."/>
            <person name="Natvig D."/>
            <person name="Lalanne C."/>
            <person name="Gautier V."/>
            <person name="Ament-Velasquez S.L."/>
            <person name="Kruys A."/>
            <person name="Hutchinson M.I."/>
            <person name="Powell A.J."/>
            <person name="Barry K."/>
            <person name="Miller A.N."/>
            <person name="Grigoriev I.V."/>
            <person name="Debuchy R."/>
            <person name="Gladieux P."/>
            <person name="Thoren M.H."/>
            <person name="Johannesson H."/>
        </authorList>
    </citation>
    <scope>NUCLEOTIDE SEQUENCE</scope>
    <source>
        <strain evidence="2">CBS 103.79</strain>
    </source>
</reference>
<reference evidence="2" key="1">
    <citation type="journal article" date="2023" name="Mol. Phylogenet. Evol.">
        <title>Genome-scale phylogeny and comparative genomics of the fungal order Sordariales.</title>
        <authorList>
            <person name="Hensen N."/>
            <person name="Bonometti L."/>
            <person name="Westerberg I."/>
            <person name="Brannstrom I.O."/>
            <person name="Guillou S."/>
            <person name="Cros-Aarteil S."/>
            <person name="Calhoun S."/>
            <person name="Haridas S."/>
            <person name="Kuo A."/>
            <person name="Mondo S."/>
            <person name="Pangilinan J."/>
            <person name="Riley R."/>
            <person name="LaButti K."/>
            <person name="Andreopoulos B."/>
            <person name="Lipzen A."/>
            <person name="Chen C."/>
            <person name="Yan M."/>
            <person name="Daum C."/>
            <person name="Ng V."/>
            <person name="Clum A."/>
            <person name="Steindorff A."/>
            <person name="Ohm R.A."/>
            <person name="Martin F."/>
            <person name="Silar P."/>
            <person name="Natvig D.O."/>
            <person name="Lalanne C."/>
            <person name="Gautier V."/>
            <person name="Ament-Velasquez S.L."/>
            <person name="Kruys A."/>
            <person name="Hutchinson M.I."/>
            <person name="Powell A.J."/>
            <person name="Barry K."/>
            <person name="Miller A.N."/>
            <person name="Grigoriev I.V."/>
            <person name="Debuchy R."/>
            <person name="Gladieux P."/>
            <person name="Hiltunen Thoren M."/>
            <person name="Johannesson H."/>
        </authorList>
    </citation>
    <scope>NUCLEOTIDE SEQUENCE</scope>
    <source>
        <strain evidence="2">CBS 103.79</strain>
    </source>
</reference>
<proteinExistence type="predicted"/>
<accession>A0AAN6RTU6</accession>
<keyword evidence="3" id="KW-1185">Reference proteome</keyword>
<dbReference type="AlphaFoldDB" id="A0AAN6RTU6"/>
<feature type="transmembrane region" description="Helical" evidence="1">
    <location>
        <begin position="27"/>
        <end position="60"/>
    </location>
</feature>
<protein>
    <submittedName>
        <fullName evidence="2">Uncharacterized protein</fullName>
    </submittedName>
</protein>
<evidence type="ECO:0000313" key="2">
    <source>
        <dbReference type="EMBL" id="KAK3902554.1"/>
    </source>
</evidence>